<reference evidence="2" key="1">
    <citation type="journal article" date="2022" name="Biol. Control">
        <title>In silico genomic analysis of Rhodopseudomonas palustris strains revealed potential biocontrol agents and crop yield enhancers.</title>
        <authorList>
            <person name="Surachat K."/>
            <person name="Kantachote D."/>
            <person name="Deachamag P."/>
            <person name="Wonglapsuwan M."/>
        </authorList>
    </citation>
    <scope>NUCLEOTIDE SEQUENCE</scope>
    <source>
        <strain evidence="2">TLS06</strain>
    </source>
</reference>
<dbReference type="InterPro" id="IPR013780">
    <property type="entry name" value="Glyco_hydro_b"/>
</dbReference>
<evidence type="ECO:0000259" key="1">
    <source>
        <dbReference type="SMART" id="SM00642"/>
    </source>
</evidence>
<accession>A0AAX3DYQ4</accession>
<dbReference type="PANTHER" id="PTHR10357:SF219">
    <property type="entry name" value="MALTOSE ALPHA-D-GLUCOSYLTRANSFERASE"/>
    <property type="match status" value="1"/>
</dbReference>
<dbReference type="InterPro" id="IPR045857">
    <property type="entry name" value="O16G_dom_2"/>
</dbReference>
<dbReference type="InterPro" id="IPR054049">
    <property type="entry name" value="SupH-like_C"/>
</dbReference>
<name>A0AAX3DYQ4_RHOPL</name>
<dbReference type="Gene3D" id="3.20.20.80">
    <property type="entry name" value="Glycosidases"/>
    <property type="match status" value="1"/>
</dbReference>
<evidence type="ECO:0000313" key="2">
    <source>
        <dbReference type="EMBL" id="UYO39649.1"/>
    </source>
</evidence>
<feature type="domain" description="Glycosyl hydrolase family 13 catalytic" evidence="1">
    <location>
        <begin position="14"/>
        <end position="415"/>
    </location>
</feature>
<gene>
    <name evidence="2" type="ORF">KQX62_23630</name>
</gene>
<dbReference type="Proteomes" id="UP001163166">
    <property type="component" value="Chromosome"/>
</dbReference>
<protein>
    <submittedName>
        <fullName evidence="2">Alpha-amylase family protein</fullName>
    </submittedName>
</protein>
<proteinExistence type="predicted"/>
<evidence type="ECO:0000313" key="3">
    <source>
        <dbReference type="Proteomes" id="UP001163166"/>
    </source>
</evidence>
<dbReference type="EMBL" id="CP076676">
    <property type="protein sequence ID" value="UYO39649.1"/>
    <property type="molecule type" value="Genomic_DNA"/>
</dbReference>
<dbReference type="Gene3D" id="2.60.40.1180">
    <property type="entry name" value="Golgi alpha-mannosidase II"/>
    <property type="match status" value="1"/>
</dbReference>
<dbReference type="Gene3D" id="3.90.400.10">
    <property type="entry name" value="Oligo-1,6-glucosidase, Domain 2"/>
    <property type="match status" value="1"/>
</dbReference>
<dbReference type="InterPro" id="IPR006047">
    <property type="entry name" value="GH13_cat_dom"/>
</dbReference>
<dbReference type="InterPro" id="IPR017853">
    <property type="entry name" value="GH"/>
</dbReference>
<dbReference type="RefSeq" id="WP_264074917.1">
    <property type="nucleotide sequence ID" value="NZ_CP076676.1"/>
</dbReference>
<dbReference type="AlphaFoldDB" id="A0AAX3DYQ4"/>
<organism evidence="2 3">
    <name type="scientific">Rhodopseudomonas palustris</name>
    <dbReference type="NCBI Taxonomy" id="1076"/>
    <lineage>
        <taxon>Bacteria</taxon>
        <taxon>Pseudomonadati</taxon>
        <taxon>Pseudomonadota</taxon>
        <taxon>Alphaproteobacteria</taxon>
        <taxon>Hyphomicrobiales</taxon>
        <taxon>Nitrobacteraceae</taxon>
        <taxon>Rhodopseudomonas</taxon>
    </lineage>
</organism>
<dbReference type="PANTHER" id="PTHR10357">
    <property type="entry name" value="ALPHA-AMYLASE FAMILY MEMBER"/>
    <property type="match status" value="1"/>
</dbReference>
<dbReference type="SUPFAM" id="SSF51445">
    <property type="entry name" value="(Trans)glycosidases"/>
    <property type="match status" value="1"/>
</dbReference>
<dbReference type="SUPFAM" id="SSF51011">
    <property type="entry name" value="Glycosyl hydrolase domain"/>
    <property type="match status" value="1"/>
</dbReference>
<sequence>MIDDLWYKNGVIYCLSVATYMDANGDGIGDFKGLTRRLDYLHGLGVTAIWLMPFQPSPYRDDGYDISDYYGVDPRYGTLGDFVEFTHGCKQRGMRVIIDLVVNHTSDQHPWFKQARADPNSPYRDWYVWSDKKPAHADQGMVFPGVQKSTWTHDKQAKAWYFHRFYEFQPDLNTANPYVQEEILKIMGFWIQLGVSGFRMDAVPFVIATKGPKVKKPVEQFDMLRTFREFLQWRKGDSIILAEANVRPEDDLHYFGDDGERMQMMFNFHVNQHLFYALAAADTGPLAKALAATKPRPATAQWGLFLRNHDELDLGRLTKAQQRIVFEKFGPDKTMQLYDRGIRRRLAPMLGGDQRRLELAYSLMMTLPGTPVIRYGDEIAMGDNLALPERRCARTPMQWSTEPHGGFTKSDKPEIPVIDHGAYGFEHVNVAQQRRDPDSMLNWTERIIRMRKEVPEIGWGDFKVIAARDPAVLILRYDWRNNSVLFVHNLDEQPREVSFAVGLPDDAGDTLIDLLGPNHSHASRGRHKLLIEGYGYRWFRVGGLDYLLRRTEVDGGGRSKA</sequence>
<dbReference type="CDD" id="cd11334">
    <property type="entry name" value="AmyAc_TreS"/>
    <property type="match status" value="1"/>
</dbReference>
<dbReference type="GO" id="GO:0005975">
    <property type="term" value="P:carbohydrate metabolic process"/>
    <property type="evidence" value="ECO:0007669"/>
    <property type="project" value="InterPro"/>
</dbReference>
<dbReference type="Pfam" id="PF22157">
    <property type="entry name" value="SupH-like_C"/>
    <property type="match status" value="1"/>
</dbReference>
<dbReference type="Pfam" id="PF00128">
    <property type="entry name" value="Alpha-amylase"/>
    <property type="match status" value="1"/>
</dbReference>
<dbReference type="SMART" id="SM00642">
    <property type="entry name" value="Aamy"/>
    <property type="match status" value="1"/>
</dbReference>